<feature type="compositionally biased region" description="Basic and acidic residues" evidence="1">
    <location>
        <begin position="359"/>
        <end position="372"/>
    </location>
</feature>
<dbReference type="InParanoid" id="A0A7C8MT67"/>
<evidence type="ECO:0000313" key="2">
    <source>
        <dbReference type="EMBL" id="KAF2967375.1"/>
    </source>
</evidence>
<gene>
    <name evidence="2" type="ORF">GQX73_g6211</name>
</gene>
<evidence type="ECO:0008006" key="4">
    <source>
        <dbReference type="Google" id="ProtNLM"/>
    </source>
</evidence>
<dbReference type="InterPro" id="IPR011009">
    <property type="entry name" value="Kinase-like_dom_sf"/>
</dbReference>
<feature type="compositionally biased region" description="Acidic residues" evidence="1">
    <location>
        <begin position="345"/>
        <end position="358"/>
    </location>
</feature>
<evidence type="ECO:0000256" key="1">
    <source>
        <dbReference type="SAM" id="MobiDB-lite"/>
    </source>
</evidence>
<feature type="region of interest" description="Disordered" evidence="1">
    <location>
        <begin position="321"/>
        <end position="372"/>
    </location>
</feature>
<comment type="caution">
    <text evidence="2">The sequence shown here is derived from an EMBL/GenBank/DDBJ whole genome shotgun (WGS) entry which is preliminary data.</text>
</comment>
<dbReference type="AlphaFoldDB" id="A0A7C8MT67"/>
<sequence length="372" mass="42159">MDRTSTTAVTENTMGAKLLGVKPNDFRPMKIGRHSESIERVGFSKPTKCLFLADDGSLKWVAVNAGVFRGYWSWGDTSKLVFPPFPTGSWTVGQIHRAESGEVCFKQTAEMPVEGIDQAWHPTKIDFTEFELVGQVGGGYDGRVWRAKHPHFNGVSILVKIDPWSTGWSKQAIENETKAYQWIDGHGIAPKFLGHVTYHGKIIGFITEWLEGTETVKRKDKSARLDVVKKLHSIGITHGSPHYLNFLKKGENMLMVDFEEARFGEQATDKHKQRDIECICDYPGMCRLEHPGEYEDELEHELALSSSRFFDWMMDDDINWTDDSEADEDDGSEDRMIDDFNWTDSESDEDDNSEEGETDGSRAGESNENKTE</sequence>
<dbReference type="OrthoDB" id="2687876at2759"/>
<reference evidence="2 3" key="1">
    <citation type="submission" date="2019-12" db="EMBL/GenBank/DDBJ databases">
        <title>Draft genome sequence of the ascomycete Xylaria multiplex DSM 110363.</title>
        <authorList>
            <person name="Buettner E."/>
            <person name="Kellner H."/>
        </authorList>
    </citation>
    <scope>NUCLEOTIDE SEQUENCE [LARGE SCALE GENOMIC DNA]</scope>
    <source>
        <strain evidence="2 3">DSM 110363</strain>
    </source>
</reference>
<evidence type="ECO:0000313" key="3">
    <source>
        <dbReference type="Proteomes" id="UP000481858"/>
    </source>
</evidence>
<name>A0A7C8MT67_9PEZI</name>
<feature type="compositionally biased region" description="Acidic residues" evidence="1">
    <location>
        <begin position="321"/>
        <end position="332"/>
    </location>
</feature>
<dbReference type="SUPFAM" id="SSF56112">
    <property type="entry name" value="Protein kinase-like (PK-like)"/>
    <property type="match status" value="1"/>
</dbReference>
<keyword evidence="3" id="KW-1185">Reference proteome</keyword>
<protein>
    <recommendedName>
        <fullName evidence="4">Protein kinase domain-containing protein</fullName>
    </recommendedName>
</protein>
<dbReference type="Proteomes" id="UP000481858">
    <property type="component" value="Unassembled WGS sequence"/>
</dbReference>
<dbReference type="EMBL" id="WUBL01000069">
    <property type="protein sequence ID" value="KAF2967375.1"/>
    <property type="molecule type" value="Genomic_DNA"/>
</dbReference>
<proteinExistence type="predicted"/>
<accession>A0A7C8MT67</accession>
<organism evidence="2 3">
    <name type="scientific">Xylaria multiplex</name>
    <dbReference type="NCBI Taxonomy" id="323545"/>
    <lineage>
        <taxon>Eukaryota</taxon>
        <taxon>Fungi</taxon>
        <taxon>Dikarya</taxon>
        <taxon>Ascomycota</taxon>
        <taxon>Pezizomycotina</taxon>
        <taxon>Sordariomycetes</taxon>
        <taxon>Xylariomycetidae</taxon>
        <taxon>Xylariales</taxon>
        <taxon>Xylariaceae</taxon>
        <taxon>Xylaria</taxon>
    </lineage>
</organism>